<proteinExistence type="inferred from homology"/>
<dbReference type="InterPro" id="IPR001365">
    <property type="entry name" value="A_deaminase_dom"/>
</dbReference>
<dbReference type="PANTHER" id="PTHR11409">
    <property type="entry name" value="ADENOSINE DEAMINASE"/>
    <property type="match status" value="1"/>
</dbReference>
<dbReference type="Gene3D" id="3.20.20.140">
    <property type="entry name" value="Metal-dependent hydrolases"/>
    <property type="match status" value="1"/>
</dbReference>
<dbReference type="InterPro" id="IPR006330">
    <property type="entry name" value="Ado/ade_deaminase"/>
</dbReference>
<dbReference type="GO" id="GO:0005829">
    <property type="term" value="C:cytosol"/>
    <property type="evidence" value="ECO:0007669"/>
    <property type="project" value="TreeGrafter"/>
</dbReference>
<comment type="caution">
    <text evidence="8">The sequence shown here is derived from an EMBL/GenBank/DDBJ whole genome shotgun (WGS) entry which is preliminary data.</text>
</comment>
<dbReference type="EC" id="3.5.4.4" evidence="3"/>
<dbReference type="GO" id="GO:0046103">
    <property type="term" value="P:inosine biosynthetic process"/>
    <property type="evidence" value="ECO:0007669"/>
    <property type="project" value="TreeGrafter"/>
</dbReference>
<dbReference type="EMBL" id="BARS01024300">
    <property type="protein sequence ID" value="GAG06256.1"/>
    <property type="molecule type" value="Genomic_DNA"/>
</dbReference>
<dbReference type="InterPro" id="IPR032466">
    <property type="entry name" value="Metal_Hydrolase"/>
</dbReference>
<evidence type="ECO:0000256" key="3">
    <source>
        <dbReference type="ARBA" id="ARBA00012784"/>
    </source>
</evidence>
<dbReference type="SUPFAM" id="SSF51556">
    <property type="entry name" value="Metallo-dependent hydrolases"/>
    <property type="match status" value="1"/>
</dbReference>
<evidence type="ECO:0000259" key="7">
    <source>
        <dbReference type="Pfam" id="PF00962"/>
    </source>
</evidence>
<accession>X0W0I7</accession>
<dbReference type="GO" id="GO:0043103">
    <property type="term" value="P:hypoxanthine salvage"/>
    <property type="evidence" value="ECO:0007669"/>
    <property type="project" value="TreeGrafter"/>
</dbReference>
<evidence type="ECO:0000256" key="1">
    <source>
        <dbReference type="ARBA" id="ARBA00001947"/>
    </source>
</evidence>
<dbReference type="AlphaFoldDB" id="X0W0I7"/>
<dbReference type="GO" id="GO:0006154">
    <property type="term" value="P:adenosine catabolic process"/>
    <property type="evidence" value="ECO:0007669"/>
    <property type="project" value="TreeGrafter"/>
</dbReference>
<comment type="similarity">
    <text evidence="2">Belongs to the metallo-dependent hydrolases superfamily. Adenosine and AMP deaminases family.</text>
</comment>
<keyword evidence="4" id="KW-0479">Metal-binding</keyword>
<comment type="cofactor">
    <cofactor evidence="1">
        <name>Zn(2+)</name>
        <dbReference type="ChEBI" id="CHEBI:29105"/>
    </cofactor>
</comment>
<evidence type="ECO:0000313" key="8">
    <source>
        <dbReference type="EMBL" id="GAG06256.1"/>
    </source>
</evidence>
<dbReference type="PANTHER" id="PTHR11409:SF43">
    <property type="entry name" value="ADENOSINE DEAMINASE"/>
    <property type="match status" value="1"/>
</dbReference>
<evidence type="ECO:0000256" key="2">
    <source>
        <dbReference type="ARBA" id="ARBA00006676"/>
    </source>
</evidence>
<organism evidence="8">
    <name type="scientific">marine sediment metagenome</name>
    <dbReference type="NCBI Taxonomy" id="412755"/>
    <lineage>
        <taxon>unclassified sequences</taxon>
        <taxon>metagenomes</taxon>
        <taxon>ecological metagenomes</taxon>
    </lineage>
</organism>
<evidence type="ECO:0000256" key="4">
    <source>
        <dbReference type="ARBA" id="ARBA00022723"/>
    </source>
</evidence>
<dbReference type="Pfam" id="PF00962">
    <property type="entry name" value="A_deaminase"/>
    <property type="match status" value="1"/>
</dbReference>
<reference evidence="8" key="1">
    <citation type="journal article" date="2014" name="Front. Microbiol.">
        <title>High frequency of phylogenetically diverse reductive dehalogenase-homologous genes in deep subseafloor sedimentary metagenomes.</title>
        <authorList>
            <person name="Kawai M."/>
            <person name="Futagami T."/>
            <person name="Toyoda A."/>
            <person name="Takaki Y."/>
            <person name="Nishi S."/>
            <person name="Hori S."/>
            <person name="Arai W."/>
            <person name="Tsubouchi T."/>
            <person name="Morono Y."/>
            <person name="Uchiyama I."/>
            <person name="Ito T."/>
            <person name="Fujiyama A."/>
            <person name="Inagaki F."/>
            <person name="Takami H."/>
        </authorList>
    </citation>
    <scope>NUCLEOTIDE SEQUENCE</scope>
    <source>
        <strain evidence="8">Expedition CK06-06</strain>
    </source>
</reference>
<dbReference type="GO" id="GO:0004000">
    <property type="term" value="F:adenosine deaminase activity"/>
    <property type="evidence" value="ECO:0007669"/>
    <property type="project" value="TreeGrafter"/>
</dbReference>
<name>X0W0I7_9ZZZZ</name>
<keyword evidence="6" id="KW-0862">Zinc</keyword>
<protein>
    <recommendedName>
        <fullName evidence="3">adenosine deaminase</fullName>
        <ecNumber evidence="3">3.5.4.4</ecNumber>
    </recommendedName>
</protein>
<gene>
    <name evidence="8" type="ORF">S01H1_38588</name>
</gene>
<keyword evidence="5" id="KW-0378">Hydrolase</keyword>
<evidence type="ECO:0000256" key="5">
    <source>
        <dbReference type="ARBA" id="ARBA00022801"/>
    </source>
</evidence>
<dbReference type="GO" id="GO:0046872">
    <property type="term" value="F:metal ion binding"/>
    <property type="evidence" value="ECO:0007669"/>
    <property type="project" value="UniProtKB-KW"/>
</dbReference>
<evidence type="ECO:0000256" key="6">
    <source>
        <dbReference type="ARBA" id="ARBA00022833"/>
    </source>
</evidence>
<feature type="domain" description="Adenosine deaminase" evidence="7">
    <location>
        <begin position="10"/>
        <end position="181"/>
    </location>
</feature>
<feature type="non-terminal residue" evidence="8">
    <location>
        <position position="181"/>
    </location>
</feature>
<sequence length="181" mass="20445">MNHKIIASLPKIELHLHLDCSLSFDVVKQLRPDISEMEYKQSFIAPEKCTGLADILKYASSGIELMQTDEQLRKVVKGLFVQLKRENVIYAEIRFAPFLHLDKGLSAEDVVEIVTESVKENGHSTGIKCGIILCTLRHYDEVKSLQTVKLVERYIKNTKIVGFDIAADEAGFPIDSHKKAF</sequence>